<proteinExistence type="predicted"/>
<keyword evidence="3" id="KW-1185">Reference proteome</keyword>
<gene>
    <name evidence="2" type="ORF">B2M27_15430</name>
</gene>
<evidence type="ECO:0000313" key="2">
    <source>
        <dbReference type="EMBL" id="ORJ49398.1"/>
    </source>
</evidence>
<evidence type="ECO:0000256" key="1">
    <source>
        <dbReference type="SAM" id="Phobius"/>
    </source>
</evidence>
<keyword evidence="1" id="KW-1133">Transmembrane helix</keyword>
<sequence length="128" mass="14686">MRILRKFSFTMQVFWLPLFVHGMMLAVSAHLINKGMIPYSMAEWRFALLLSLLILSVQAFLLSNEERYEAVIVVFLSAAPWPIWFAGSLLYSYLQWDITILPIEYFLYAVCATYGIPIITGGLCVAMH</sequence>
<feature type="transmembrane region" description="Helical" evidence="1">
    <location>
        <begin position="105"/>
        <end position="126"/>
    </location>
</feature>
<name>A0ABX3UE02_KLUIN</name>
<evidence type="ECO:0000313" key="3">
    <source>
        <dbReference type="Proteomes" id="UP000192521"/>
    </source>
</evidence>
<dbReference type="EMBL" id="MWPR01000023">
    <property type="protein sequence ID" value="ORJ49398.1"/>
    <property type="molecule type" value="Genomic_DNA"/>
</dbReference>
<accession>A0ABX3UE02</accession>
<geneLocation type="plasmid" evidence="2">
    <name>unnamed2</name>
</geneLocation>
<reference evidence="2 3" key="1">
    <citation type="submission" date="2017-02" db="EMBL/GenBank/DDBJ databases">
        <title>Draft genome sequence of a Kluyvera intermedia isolate from a patient with a pancreatic abscess.</title>
        <authorList>
            <person name="Thele R."/>
        </authorList>
    </citation>
    <scope>NUCLEOTIDE SEQUENCE [LARGE SCALE GENOMIC DNA]</scope>
    <source>
        <strain evidence="2 3">FOSA7093</strain>
        <plasmid evidence="2">unnamed2</plasmid>
    </source>
</reference>
<dbReference type="Proteomes" id="UP000192521">
    <property type="component" value="Unassembled WGS sequence"/>
</dbReference>
<feature type="transmembrane region" description="Helical" evidence="1">
    <location>
        <begin position="12"/>
        <end position="32"/>
    </location>
</feature>
<keyword evidence="1" id="KW-0472">Membrane</keyword>
<feature type="transmembrane region" description="Helical" evidence="1">
    <location>
        <begin position="44"/>
        <end position="63"/>
    </location>
</feature>
<keyword evidence="2" id="KW-0614">Plasmid</keyword>
<protein>
    <submittedName>
        <fullName evidence="2">Uncharacterized protein</fullName>
    </submittedName>
</protein>
<dbReference type="RefSeq" id="WP_085006617.1">
    <property type="nucleotide sequence ID" value="NZ_MWPR01000023.1"/>
</dbReference>
<feature type="transmembrane region" description="Helical" evidence="1">
    <location>
        <begin position="70"/>
        <end position="93"/>
    </location>
</feature>
<comment type="caution">
    <text evidence="2">The sequence shown here is derived from an EMBL/GenBank/DDBJ whole genome shotgun (WGS) entry which is preliminary data.</text>
</comment>
<organism evidence="2 3">
    <name type="scientific">Kluyvera intermedia</name>
    <name type="common">Enterobacter intermedius</name>
    <dbReference type="NCBI Taxonomy" id="61648"/>
    <lineage>
        <taxon>Bacteria</taxon>
        <taxon>Pseudomonadati</taxon>
        <taxon>Pseudomonadota</taxon>
        <taxon>Gammaproteobacteria</taxon>
        <taxon>Enterobacterales</taxon>
        <taxon>Enterobacteriaceae</taxon>
        <taxon>Kluyvera</taxon>
    </lineage>
</organism>
<keyword evidence="1" id="KW-0812">Transmembrane</keyword>